<dbReference type="AlphaFoldDB" id="A0A917TZM7"/>
<gene>
    <name evidence="2" type="ORF">GCM10007977_052010</name>
</gene>
<accession>A0A917TZM7</accession>
<protein>
    <recommendedName>
        <fullName evidence="1">DUF559 domain-containing protein</fullName>
    </recommendedName>
</protein>
<dbReference type="Proteomes" id="UP000642070">
    <property type="component" value="Unassembled WGS sequence"/>
</dbReference>
<dbReference type="InterPro" id="IPR007569">
    <property type="entry name" value="DUF559"/>
</dbReference>
<comment type="caution">
    <text evidence="2">The sequence shown here is derived from an EMBL/GenBank/DDBJ whole genome shotgun (WGS) entry which is preliminary data.</text>
</comment>
<organism evidence="2 3">
    <name type="scientific">Dactylosporangium sucinum</name>
    <dbReference type="NCBI Taxonomy" id="1424081"/>
    <lineage>
        <taxon>Bacteria</taxon>
        <taxon>Bacillati</taxon>
        <taxon>Actinomycetota</taxon>
        <taxon>Actinomycetes</taxon>
        <taxon>Micromonosporales</taxon>
        <taxon>Micromonosporaceae</taxon>
        <taxon>Dactylosporangium</taxon>
    </lineage>
</organism>
<name>A0A917TZM7_9ACTN</name>
<dbReference type="Gene3D" id="3.40.960.10">
    <property type="entry name" value="VSR Endonuclease"/>
    <property type="match status" value="1"/>
</dbReference>
<feature type="domain" description="DUF559" evidence="1">
    <location>
        <begin position="18"/>
        <end position="65"/>
    </location>
</feature>
<proteinExistence type="predicted"/>
<reference evidence="2" key="1">
    <citation type="journal article" date="2014" name="Int. J. Syst. Evol. Microbiol.">
        <title>Complete genome sequence of Corynebacterium casei LMG S-19264T (=DSM 44701T), isolated from a smear-ripened cheese.</title>
        <authorList>
            <consortium name="US DOE Joint Genome Institute (JGI-PGF)"/>
            <person name="Walter F."/>
            <person name="Albersmeier A."/>
            <person name="Kalinowski J."/>
            <person name="Ruckert C."/>
        </authorList>
    </citation>
    <scope>NUCLEOTIDE SEQUENCE</scope>
    <source>
        <strain evidence="2">JCM 19831</strain>
    </source>
</reference>
<dbReference type="Pfam" id="PF04480">
    <property type="entry name" value="DUF559"/>
    <property type="match status" value="1"/>
</dbReference>
<reference evidence="2" key="2">
    <citation type="submission" date="2020-09" db="EMBL/GenBank/DDBJ databases">
        <authorList>
            <person name="Sun Q."/>
            <person name="Ohkuma M."/>
        </authorList>
    </citation>
    <scope>NUCLEOTIDE SEQUENCE</scope>
    <source>
        <strain evidence="2">JCM 19831</strain>
    </source>
</reference>
<evidence type="ECO:0000313" key="2">
    <source>
        <dbReference type="EMBL" id="GGM44008.1"/>
    </source>
</evidence>
<keyword evidence="3" id="KW-1185">Reference proteome</keyword>
<evidence type="ECO:0000259" key="1">
    <source>
        <dbReference type="Pfam" id="PF04480"/>
    </source>
</evidence>
<sequence length="77" mass="8605">MGKNFEPDFVIVYEGKAAAIELDGGNHARRVAADQSRDRLMKNAGFKVVERLAVEEVKSKDEVVVFIDDLIKRLAKS</sequence>
<dbReference type="EMBL" id="BMPI01000026">
    <property type="protein sequence ID" value="GGM44008.1"/>
    <property type="molecule type" value="Genomic_DNA"/>
</dbReference>
<dbReference type="RefSeq" id="WP_190252542.1">
    <property type="nucleotide sequence ID" value="NZ_BMPI01000026.1"/>
</dbReference>
<evidence type="ECO:0000313" key="3">
    <source>
        <dbReference type="Proteomes" id="UP000642070"/>
    </source>
</evidence>